<proteinExistence type="predicted"/>
<dbReference type="Proteomes" id="UP000799428">
    <property type="component" value="Unassembled WGS sequence"/>
</dbReference>
<keyword evidence="3" id="KW-1185">Reference proteome</keyword>
<keyword evidence="1" id="KW-1133">Transmembrane helix</keyword>
<feature type="transmembrane region" description="Helical" evidence="1">
    <location>
        <begin position="155"/>
        <end position="175"/>
    </location>
</feature>
<evidence type="ECO:0008006" key="4">
    <source>
        <dbReference type="Google" id="ProtNLM"/>
    </source>
</evidence>
<dbReference type="EMBL" id="MU005782">
    <property type="protein sequence ID" value="KAF2704626.1"/>
    <property type="molecule type" value="Genomic_DNA"/>
</dbReference>
<dbReference type="AlphaFoldDB" id="A0A6G1JVI9"/>
<organism evidence="2 3">
    <name type="scientific">Pleomassaria siparia CBS 279.74</name>
    <dbReference type="NCBI Taxonomy" id="1314801"/>
    <lineage>
        <taxon>Eukaryota</taxon>
        <taxon>Fungi</taxon>
        <taxon>Dikarya</taxon>
        <taxon>Ascomycota</taxon>
        <taxon>Pezizomycotina</taxon>
        <taxon>Dothideomycetes</taxon>
        <taxon>Pleosporomycetidae</taxon>
        <taxon>Pleosporales</taxon>
        <taxon>Pleomassariaceae</taxon>
        <taxon>Pleomassaria</taxon>
    </lineage>
</organism>
<sequence>MIEHVVRRGLEHPSTVAFIKRTVAEGPDVEIPAWGISTLGVTFWAIFVFVIMVDYSLKNVVATLAMVETPSAAITISAAQTEAGSKDDKQGLLETGNTITLVHQKPITSGIRATLRHLVSLAGAWSRVRGILAYFLYAFCFSFVSNVFVGLLPKVSGSIILAVAASGALLANLHASWTHKVIAMPTDKCFHKRIPARAEWKVLALPAAVQAAMPYISLYIITGFGYLLFGANVRQENYTNLNAGEWIWLIVRCIMMVFVALACTIFICLPAMVTQIRVEASILPEDQDTIVPFDRTFNGKVVPKILGGSGSIGFMDAWRSFNWEARIRLIKVYVKVFFIITAMLLTFGVVMLLEAMAIMGPAFAKAIKNAQA</sequence>
<feature type="transmembrane region" description="Helical" evidence="1">
    <location>
        <begin position="332"/>
        <end position="353"/>
    </location>
</feature>
<evidence type="ECO:0000256" key="1">
    <source>
        <dbReference type="SAM" id="Phobius"/>
    </source>
</evidence>
<name>A0A6G1JVI9_9PLEO</name>
<feature type="transmembrane region" description="Helical" evidence="1">
    <location>
        <begin position="246"/>
        <end position="269"/>
    </location>
</feature>
<evidence type="ECO:0000313" key="3">
    <source>
        <dbReference type="Proteomes" id="UP000799428"/>
    </source>
</evidence>
<reference evidence="2" key="1">
    <citation type="journal article" date="2020" name="Stud. Mycol.">
        <title>101 Dothideomycetes genomes: a test case for predicting lifestyles and emergence of pathogens.</title>
        <authorList>
            <person name="Haridas S."/>
            <person name="Albert R."/>
            <person name="Binder M."/>
            <person name="Bloem J."/>
            <person name="Labutti K."/>
            <person name="Salamov A."/>
            <person name="Andreopoulos B."/>
            <person name="Baker S."/>
            <person name="Barry K."/>
            <person name="Bills G."/>
            <person name="Bluhm B."/>
            <person name="Cannon C."/>
            <person name="Castanera R."/>
            <person name="Culley D."/>
            <person name="Daum C."/>
            <person name="Ezra D."/>
            <person name="Gonzalez J."/>
            <person name="Henrissat B."/>
            <person name="Kuo A."/>
            <person name="Liang C."/>
            <person name="Lipzen A."/>
            <person name="Lutzoni F."/>
            <person name="Magnuson J."/>
            <person name="Mondo S."/>
            <person name="Nolan M."/>
            <person name="Ohm R."/>
            <person name="Pangilinan J."/>
            <person name="Park H.-J."/>
            <person name="Ramirez L."/>
            <person name="Alfaro M."/>
            <person name="Sun H."/>
            <person name="Tritt A."/>
            <person name="Yoshinaga Y."/>
            <person name="Zwiers L.-H."/>
            <person name="Turgeon B."/>
            <person name="Goodwin S."/>
            <person name="Spatafora J."/>
            <person name="Crous P."/>
            <person name="Grigoriev I."/>
        </authorList>
    </citation>
    <scope>NUCLEOTIDE SEQUENCE</scope>
    <source>
        <strain evidence="2">CBS 279.74</strain>
    </source>
</reference>
<feature type="transmembrane region" description="Helical" evidence="1">
    <location>
        <begin position="31"/>
        <end position="53"/>
    </location>
</feature>
<keyword evidence="1" id="KW-0812">Transmembrane</keyword>
<evidence type="ECO:0000313" key="2">
    <source>
        <dbReference type="EMBL" id="KAF2704626.1"/>
    </source>
</evidence>
<keyword evidence="1" id="KW-0472">Membrane</keyword>
<dbReference type="OrthoDB" id="2896006at2759"/>
<feature type="transmembrane region" description="Helical" evidence="1">
    <location>
        <begin position="202"/>
        <end position="226"/>
    </location>
</feature>
<accession>A0A6G1JVI9</accession>
<gene>
    <name evidence="2" type="ORF">K504DRAFT_121451</name>
</gene>
<feature type="transmembrane region" description="Helical" evidence="1">
    <location>
        <begin position="131"/>
        <end position="149"/>
    </location>
</feature>
<protein>
    <recommendedName>
        <fullName evidence="4">Ubiquitin carrier protein</fullName>
    </recommendedName>
</protein>